<dbReference type="Proteomes" id="UP000887565">
    <property type="component" value="Unplaced"/>
</dbReference>
<keyword evidence="1" id="KW-1185">Reference proteome</keyword>
<evidence type="ECO:0000313" key="1">
    <source>
        <dbReference type="Proteomes" id="UP000887565"/>
    </source>
</evidence>
<name>A0A915K9G4_ROMCU</name>
<accession>A0A915K9G4</accession>
<proteinExistence type="predicted"/>
<dbReference type="AlphaFoldDB" id="A0A915K9G4"/>
<dbReference type="WBParaSite" id="nRc.2.0.1.t34800-RA">
    <property type="protein sequence ID" value="nRc.2.0.1.t34800-RA"/>
    <property type="gene ID" value="nRc.2.0.1.g34800"/>
</dbReference>
<protein>
    <submittedName>
        <fullName evidence="2">Uncharacterized protein</fullName>
    </submittedName>
</protein>
<sequence length="94" mass="10312">MDYISPLHRDAEIQRRLEALKNPPKDIFKAPLPLPPKDVEPATSAATSIPPTITIIVKPIAPHPCCDGTTSLPGGICCHRDRCRQQGCLLIVRH</sequence>
<reference evidence="2" key="1">
    <citation type="submission" date="2022-11" db="UniProtKB">
        <authorList>
            <consortium name="WormBaseParasite"/>
        </authorList>
    </citation>
    <scope>IDENTIFICATION</scope>
</reference>
<evidence type="ECO:0000313" key="2">
    <source>
        <dbReference type="WBParaSite" id="nRc.2.0.1.t34800-RA"/>
    </source>
</evidence>
<organism evidence="1 2">
    <name type="scientific">Romanomermis culicivorax</name>
    <name type="common">Nematode worm</name>
    <dbReference type="NCBI Taxonomy" id="13658"/>
    <lineage>
        <taxon>Eukaryota</taxon>
        <taxon>Metazoa</taxon>
        <taxon>Ecdysozoa</taxon>
        <taxon>Nematoda</taxon>
        <taxon>Enoplea</taxon>
        <taxon>Dorylaimia</taxon>
        <taxon>Mermithida</taxon>
        <taxon>Mermithoidea</taxon>
        <taxon>Mermithidae</taxon>
        <taxon>Romanomermis</taxon>
    </lineage>
</organism>